<evidence type="ECO:0000313" key="4">
    <source>
        <dbReference type="Proteomes" id="UP000093186"/>
    </source>
</evidence>
<keyword evidence="2" id="KW-0472">Membrane</keyword>
<name>A0A1B9XZ45_9FLAO</name>
<feature type="transmembrane region" description="Helical" evidence="2">
    <location>
        <begin position="106"/>
        <end position="128"/>
    </location>
</feature>
<dbReference type="AlphaFoldDB" id="A0A1B9XZ45"/>
<reference evidence="3 4" key="1">
    <citation type="submission" date="2016-06" db="EMBL/GenBank/DDBJ databases">
        <title>Draft Genome Sequence of Tenacibaculum soleae UCD-KL19.</title>
        <authorList>
            <person name="Eisen J.A."/>
            <person name="Coil D.A."/>
            <person name="Lujan K.M."/>
        </authorList>
    </citation>
    <scope>NUCLEOTIDE SEQUENCE [LARGE SCALE GENOMIC DNA]</scope>
    <source>
        <strain evidence="3 4">UCD-KL19</strain>
    </source>
</reference>
<dbReference type="STRING" id="447689.BA195_07945"/>
<keyword evidence="1" id="KW-0175">Coiled coil</keyword>
<dbReference type="OrthoDB" id="1454152at2"/>
<evidence type="ECO:0000256" key="1">
    <source>
        <dbReference type="SAM" id="Coils"/>
    </source>
</evidence>
<evidence type="ECO:0000313" key="3">
    <source>
        <dbReference type="EMBL" id="OCK42830.1"/>
    </source>
</evidence>
<dbReference type="Proteomes" id="UP000093186">
    <property type="component" value="Unassembled WGS sequence"/>
</dbReference>
<organism evidence="3 4">
    <name type="scientific">Tenacibaculum soleae</name>
    <dbReference type="NCBI Taxonomy" id="447689"/>
    <lineage>
        <taxon>Bacteria</taxon>
        <taxon>Pseudomonadati</taxon>
        <taxon>Bacteroidota</taxon>
        <taxon>Flavobacteriia</taxon>
        <taxon>Flavobacteriales</taxon>
        <taxon>Flavobacteriaceae</taxon>
        <taxon>Tenacibaculum</taxon>
    </lineage>
</organism>
<comment type="caution">
    <text evidence="3">The sequence shown here is derived from an EMBL/GenBank/DDBJ whole genome shotgun (WGS) entry which is preliminary data.</text>
</comment>
<feature type="coiled-coil region" evidence="1">
    <location>
        <begin position="127"/>
        <end position="161"/>
    </location>
</feature>
<dbReference type="EMBL" id="MAKX01000002">
    <property type="protein sequence ID" value="OCK42830.1"/>
    <property type="molecule type" value="Genomic_DNA"/>
</dbReference>
<proteinExistence type="predicted"/>
<dbReference type="RefSeq" id="WP_068704252.1">
    <property type="nucleotide sequence ID" value="NZ_MAKX01000002.1"/>
</dbReference>
<keyword evidence="4" id="KW-1185">Reference proteome</keyword>
<protein>
    <submittedName>
        <fullName evidence="3">Uncharacterized protein</fullName>
    </submittedName>
</protein>
<sequence>MKYLIPKSYRVKHKILKFLSKERMKNGGKNPVEQYTFSLKEISSKINEKYEDVYEISDYLFYKNLLHFKKNETELMNPYCCILDDGIELYSSFELINEGKTLNTNLYSNITSIIFTIILGSITMFTVFTSENKSKEFESRLNELKNQNILIEKELLEKSKKILNLENSFQQMEYYQTNIQKNDNN</sequence>
<evidence type="ECO:0000256" key="2">
    <source>
        <dbReference type="SAM" id="Phobius"/>
    </source>
</evidence>
<accession>A0A1B9XZ45</accession>
<gene>
    <name evidence="3" type="ORF">BA195_07945</name>
</gene>
<keyword evidence="2" id="KW-1133">Transmembrane helix</keyword>
<keyword evidence="2" id="KW-0812">Transmembrane</keyword>